<proteinExistence type="predicted"/>
<dbReference type="Proteomes" id="UP000078387">
    <property type="component" value="Unassembled WGS sequence"/>
</dbReference>
<comment type="caution">
    <text evidence="1">The sequence shown here is derived from an EMBL/GenBank/DDBJ whole genome shotgun (WGS) entry which is preliminary data.</text>
</comment>
<dbReference type="OMA" id="LYKNCNY"/>
<accession>A0A5K1UBN3</accession>
<evidence type="ECO:0000313" key="1">
    <source>
        <dbReference type="EMBL" id="GAT95530.1"/>
    </source>
</evidence>
<dbReference type="EMBL" id="BDEQ01000001">
    <property type="protein sequence ID" value="GAT95530.1"/>
    <property type="molecule type" value="Genomic_DNA"/>
</dbReference>
<dbReference type="VEuPathDB" id="AmoebaDB:EHI_005880"/>
<protein>
    <submittedName>
        <fullName evidence="1">Uncharacterized protein</fullName>
    </submittedName>
</protein>
<dbReference type="VEuPathDB" id="AmoebaDB:KM1_187650"/>
<dbReference type="AlphaFoldDB" id="A0A5K1UBN3"/>
<organism evidence="1 2">
    <name type="scientific">Entamoeba histolytica</name>
    <dbReference type="NCBI Taxonomy" id="5759"/>
    <lineage>
        <taxon>Eukaryota</taxon>
        <taxon>Amoebozoa</taxon>
        <taxon>Evosea</taxon>
        <taxon>Archamoebae</taxon>
        <taxon>Mastigamoebida</taxon>
        <taxon>Entamoebidae</taxon>
        <taxon>Entamoeba</taxon>
    </lineage>
</organism>
<sequence length="547" mass="63663">MYLTTALFESVKNPLELKNVDYDSLPLPVQLSPCKALFIDSCINSTEIQNHFPLFQIRDIFILPIQEYSSIYGCPISEVPFIETTKSLYKNCNFVFERKECFNYLFAQMREGIQWIIQNKDMSTLQIVYDILMYFLQQVQHLVFSIKNYFNTNIMSTNELIIYRIVIQLLQLYIEQTKIYLYECQTFLTTQSITYPITVYLVESLVPISIMKGKEIQMKVFLLSGSSVHLPTLQVDYPNVIITSSNNCLPINEYLDYEKNKFEPYPFCGGCVLCSTFNCTTLKGTNKEKIELRVSVSVNLPKEDGNFITTTFLSTNKRRMIIITNNSQWFISQSSLLNDVVFSNSILCSVPIDRLFNYFNSIALLSLESQSRQKLPSFDYEQAYYITERYLPSIGCPRGGYINEERCLFCIDILLKYFEILTKSRTLYVLYSQGCLFRFIEKNDLSDLLILAQTKLPFNCLVVALVFDVEMNSKITLHYILESTHYVSRIHHFRKTELAKELNDISMKTNNDIVLLQSTQPFPPFTENTCFNFINIEELLNGYSFVE</sequence>
<gene>
    <name evidence="1" type="ORF">CL6EHI_005880</name>
</gene>
<dbReference type="VEuPathDB" id="AmoebaDB:EHI5A_140810"/>
<reference evidence="1 2" key="1">
    <citation type="submission" date="2016-05" db="EMBL/GenBank/DDBJ databases">
        <title>First whole genome sequencing of Entamoeba histolytica HM1:IMSS-clone-6.</title>
        <authorList>
            <person name="Mukherjee Avik.K."/>
            <person name="Izumyama S."/>
            <person name="Nakada-Tsukui K."/>
            <person name="Nozaki T."/>
        </authorList>
    </citation>
    <scope>NUCLEOTIDE SEQUENCE [LARGE SCALE GENOMIC DNA]</scope>
    <source>
        <strain evidence="1 2">HM1:IMSS clone 6</strain>
    </source>
</reference>
<dbReference type="VEuPathDB" id="AmoebaDB:EHI7A_109320"/>
<name>A0A5K1UBN3_ENTHI</name>
<dbReference type="VEuPathDB" id="AmoebaDB:EHI8A_115570"/>
<evidence type="ECO:0000313" key="2">
    <source>
        <dbReference type="Proteomes" id="UP000078387"/>
    </source>
</evidence>